<evidence type="ECO:0000256" key="2">
    <source>
        <dbReference type="ARBA" id="ARBA00022723"/>
    </source>
</evidence>
<dbReference type="SUPFAM" id="SSF57850">
    <property type="entry name" value="RING/U-box"/>
    <property type="match status" value="1"/>
</dbReference>
<dbReference type="InterPro" id="IPR017907">
    <property type="entry name" value="Znf_RING_CS"/>
</dbReference>
<reference evidence="9 10" key="1">
    <citation type="submission" date="2023-10" db="EMBL/GenBank/DDBJ databases">
        <title>Genomes of two closely related lineages of the louse Polyplax serrata with different host specificities.</title>
        <authorList>
            <person name="Martinu J."/>
            <person name="Tarabai H."/>
            <person name="Stefka J."/>
            <person name="Hypsa V."/>
        </authorList>
    </citation>
    <scope>NUCLEOTIDE SEQUENCE [LARGE SCALE GENOMIC DNA]</scope>
    <source>
        <strain evidence="9">HR10_N</strain>
    </source>
</reference>
<dbReference type="Pfam" id="PF13923">
    <property type="entry name" value="zf-C3HC4_2"/>
    <property type="match status" value="1"/>
</dbReference>
<evidence type="ECO:0000259" key="8">
    <source>
        <dbReference type="PROSITE" id="PS50089"/>
    </source>
</evidence>
<evidence type="ECO:0000256" key="5">
    <source>
        <dbReference type="ARBA" id="ARBA00023242"/>
    </source>
</evidence>
<feature type="compositionally biased region" description="Basic and acidic residues" evidence="7">
    <location>
        <begin position="772"/>
        <end position="846"/>
    </location>
</feature>
<evidence type="ECO:0000256" key="3">
    <source>
        <dbReference type="ARBA" id="ARBA00022771"/>
    </source>
</evidence>
<gene>
    <name evidence="9" type="ORF">RUM43_008122</name>
</gene>
<dbReference type="InterPro" id="IPR032443">
    <property type="entry name" value="RAWUL"/>
</dbReference>
<feature type="region of interest" description="Disordered" evidence="7">
    <location>
        <begin position="713"/>
        <end position="881"/>
    </location>
</feature>
<evidence type="ECO:0000313" key="9">
    <source>
        <dbReference type="EMBL" id="KAK6639847.1"/>
    </source>
</evidence>
<keyword evidence="4" id="KW-0862">Zinc</keyword>
<feature type="compositionally biased region" description="Basic and acidic residues" evidence="7">
    <location>
        <begin position="531"/>
        <end position="545"/>
    </location>
</feature>
<evidence type="ECO:0000256" key="4">
    <source>
        <dbReference type="ARBA" id="ARBA00022833"/>
    </source>
</evidence>
<feature type="compositionally biased region" description="Basic and acidic residues" evidence="7">
    <location>
        <begin position="714"/>
        <end position="723"/>
    </location>
</feature>
<keyword evidence="5" id="KW-0539">Nucleus</keyword>
<evidence type="ECO:0000313" key="10">
    <source>
        <dbReference type="Proteomes" id="UP001372834"/>
    </source>
</evidence>
<accession>A0AAN8PYE0</accession>
<dbReference type="GO" id="GO:1990841">
    <property type="term" value="F:promoter-specific chromatin binding"/>
    <property type="evidence" value="ECO:0007669"/>
    <property type="project" value="TreeGrafter"/>
</dbReference>
<comment type="caution">
    <text evidence="9">The sequence shown here is derived from an EMBL/GenBank/DDBJ whole genome shotgun (WGS) entry which is preliminary data.</text>
</comment>
<feature type="compositionally biased region" description="Basic and acidic residues" evidence="7">
    <location>
        <begin position="742"/>
        <end position="752"/>
    </location>
</feature>
<proteinExistence type="predicted"/>
<comment type="subcellular location">
    <subcellularLocation>
        <location evidence="1">Nucleus</location>
    </subcellularLocation>
</comment>
<dbReference type="GO" id="GO:0000122">
    <property type="term" value="P:negative regulation of transcription by RNA polymerase II"/>
    <property type="evidence" value="ECO:0007669"/>
    <property type="project" value="TreeGrafter"/>
</dbReference>
<dbReference type="PANTHER" id="PTHR10825:SF72">
    <property type="entry name" value="UBIQUITIN-LIKE DOMAIN-CONTAINING PROTEIN"/>
    <property type="match status" value="1"/>
</dbReference>
<keyword evidence="3 6" id="KW-0863">Zinc-finger</keyword>
<dbReference type="Pfam" id="PF16207">
    <property type="entry name" value="RAWUL"/>
    <property type="match status" value="1"/>
</dbReference>
<organism evidence="9 10">
    <name type="scientific">Polyplax serrata</name>
    <name type="common">Common mouse louse</name>
    <dbReference type="NCBI Taxonomy" id="468196"/>
    <lineage>
        <taxon>Eukaryota</taxon>
        <taxon>Metazoa</taxon>
        <taxon>Ecdysozoa</taxon>
        <taxon>Arthropoda</taxon>
        <taxon>Hexapoda</taxon>
        <taxon>Insecta</taxon>
        <taxon>Pterygota</taxon>
        <taxon>Neoptera</taxon>
        <taxon>Paraneoptera</taxon>
        <taxon>Psocodea</taxon>
        <taxon>Troctomorpha</taxon>
        <taxon>Phthiraptera</taxon>
        <taxon>Anoplura</taxon>
        <taxon>Polyplacidae</taxon>
        <taxon>Polyplax</taxon>
    </lineage>
</organism>
<dbReference type="PROSITE" id="PS00518">
    <property type="entry name" value="ZF_RING_1"/>
    <property type="match status" value="1"/>
</dbReference>
<protein>
    <recommendedName>
        <fullName evidence="8">RING-type domain-containing protein</fullName>
    </recommendedName>
</protein>
<dbReference type="SMART" id="SM00184">
    <property type="entry name" value="RING"/>
    <property type="match status" value="1"/>
</dbReference>
<name>A0AAN8PYE0_POLSC</name>
<dbReference type="AlphaFoldDB" id="A0AAN8PYE0"/>
<dbReference type="Gene3D" id="3.10.20.90">
    <property type="entry name" value="Phosphatidylinositol 3-kinase Catalytic Subunit, Chain A, domain 1"/>
    <property type="match status" value="1"/>
</dbReference>
<dbReference type="PANTHER" id="PTHR10825">
    <property type="entry name" value="RING FINGER DOMAIN-CONTAINING, POLYCOMB GROUP COMPONENT"/>
    <property type="match status" value="1"/>
</dbReference>
<feature type="region of interest" description="Disordered" evidence="7">
    <location>
        <begin position="393"/>
        <end position="448"/>
    </location>
</feature>
<dbReference type="GO" id="GO:0008270">
    <property type="term" value="F:zinc ion binding"/>
    <property type="evidence" value="ECO:0007669"/>
    <property type="project" value="UniProtKB-KW"/>
</dbReference>
<keyword evidence="2" id="KW-0479">Metal-binding</keyword>
<feature type="compositionally biased region" description="Basic and acidic residues" evidence="7">
    <location>
        <begin position="397"/>
        <end position="414"/>
    </location>
</feature>
<feature type="domain" description="RING-type" evidence="8">
    <location>
        <begin position="38"/>
        <end position="77"/>
    </location>
</feature>
<dbReference type="FunFam" id="3.30.40.10:FF:000033">
    <property type="entry name" value="Polycomb group RING finger protein 3"/>
    <property type="match status" value="1"/>
</dbReference>
<dbReference type="PROSITE" id="PS50089">
    <property type="entry name" value="ZF_RING_2"/>
    <property type="match status" value="1"/>
</dbReference>
<feature type="compositionally biased region" description="Polar residues" evidence="7">
    <location>
        <begin position="724"/>
        <end position="740"/>
    </location>
</feature>
<feature type="compositionally biased region" description="Low complexity" evidence="7">
    <location>
        <begin position="420"/>
        <end position="439"/>
    </location>
</feature>
<evidence type="ECO:0000256" key="7">
    <source>
        <dbReference type="SAM" id="MobiDB-lite"/>
    </source>
</evidence>
<dbReference type="Proteomes" id="UP001372834">
    <property type="component" value="Unassembled WGS sequence"/>
</dbReference>
<dbReference type="InterPro" id="IPR013083">
    <property type="entry name" value="Znf_RING/FYVE/PHD"/>
</dbReference>
<dbReference type="EMBL" id="JAWJWE010000003">
    <property type="protein sequence ID" value="KAK6639847.1"/>
    <property type="molecule type" value="Genomic_DNA"/>
</dbReference>
<dbReference type="InterPro" id="IPR001841">
    <property type="entry name" value="Znf_RING"/>
</dbReference>
<dbReference type="Gene3D" id="3.30.40.10">
    <property type="entry name" value="Zinc/RING finger domain, C3HC4 (zinc finger)"/>
    <property type="match status" value="1"/>
</dbReference>
<sequence length="973" mass="109590">MKNISQSLDKMEPLNKTFRRKMSNTKLKLSDLNPHLMCVLCGGYYIDATTIVECLHSFCRSCIVKHLESSKYCPICEVQVHKTKPLINIRPDKTLQEIVYKLVPGLFANEMRNRRKFYKERPHYIKPNNSESVGEVYGDRKIYINDENITFSLVYNKGVTSTNVGEFYREISTPIQDWKRYFKCPTGVTIYHLKKLLKTKYELNESNYKLEIYLQDQPLHKDLTLLDISYIYLWKNKGNLDLTYKIFENLAKRQRLEDASQIRSEVPETNGQLANAQPKKHEALSEIVPVKTEVALKEEQDLQKESREVKSEAECTVRKEEAAEGKKSIKENGVSGNETKEIQLQISESGVMSVSQVQDGELVRTMEDKSPATGATAVAEKVRNNQMITGVSLGLNKGDKESGGGDTIKQEKVNRLIPEPQQKSQQQQQMQQPMQQQKKLSTKSVKPYKTIRCSPKTWHPVIPKEKLRPTLMKNSDEPKKPLKFFKMRNMPRFLGNPSSGVKPMFAEPLETNSVEDRKKQQQQQQQSQAPEKSKETTKNKILRIDPKTLRPIEKEEMKVPQAPSLPNLMTNPFIPNNNHFLFSDLHLLPPNSGNFSNSKSADAKVGSPVPGATGDKPPVVAFKGSMPNGSYPPICFPSPEHNPGFYPFSNLAKPQNFPFSSSNDKMDPLLRASRLSPFGNIAGFNMAGFHASLPPSISRLLNPHQHFRKINQSLEKKNKDESTKGTTKNCDDSITVTGSRGNEGKEQEKSKSEGTTNMATTTTTTMTTVTVTKKDGSNKQDEIKSHKKKDGEDSKVVTKADVELEKQNRENESAGKEKDKNDAQKESKDEKEKEEQKEKAEEKETEVGNGVKANENASKSNDKSESENSENTLFLLTPGVPTRGTSRGYHVDRHFHPELLHAEMFSSPFDRPLRLAVDAAAVFCLPSLGHPPTASSQPSDTLPVAGCLSEEVQSAVRCHRANMFASRRRDASE</sequence>
<feature type="compositionally biased region" description="Low complexity" evidence="7">
    <location>
        <begin position="753"/>
        <end position="771"/>
    </location>
</feature>
<feature type="region of interest" description="Disordered" evidence="7">
    <location>
        <begin position="512"/>
        <end position="545"/>
    </location>
</feature>
<evidence type="ECO:0000256" key="1">
    <source>
        <dbReference type="ARBA" id="ARBA00004123"/>
    </source>
</evidence>
<evidence type="ECO:0000256" key="6">
    <source>
        <dbReference type="PROSITE-ProRule" id="PRU00175"/>
    </source>
</evidence>
<dbReference type="GO" id="GO:0035102">
    <property type="term" value="C:PRC1 complex"/>
    <property type="evidence" value="ECO:0007669"/>
    <property type="project" value="TreeGrafter"/>
</dbReference>